<organism evidence="2 3">
    <name type="scientific">Priestia megaterium</name>
    <name type="common">Bacillus megaterium</name>
    <dbReference type="NCBI Taxonomy" id="1404"/>
    <lineage>
        <taxon>Bacteria</taxon>
        <taxon>Bacillati</taxon>
        <taxon>Bacillota</taxon>
        <taxon>Bacilli</taxon>
        <taxon>Bacillales</taxon>
        <taxon>Bacillaceae</taxon>
        <taxon>Priestia</taxon>
    </lineage>
</organism>
<accession>A0A6H1P6U9</accession>
<feature type="transmembrane region" description="Helical" evidence="1">
    <location>
        <begin position="12"/>
        <end position="33"/>
    </location>
</feature>
<sequence length="97" mass="11365">MGFTLSDWMLYTMWAVYGLMILNFLIAFFQSFWAGKFDPTFVLDYLKDIVYIVLPLNILISMFSIDPTGWILITFYFISGIAVVLKYLLDIKNKLIK</sequence>
<reference evidence="2 3" key="2">
    <citation type="submission" date="2020-04" db="EMBL/GenBank/DDBJ databases">
        <authorList>
            <person name="Fomenkov A."/>
            <person name="Anton B.P."/>
            <person name="Roberts R.J."/>
        </authorList>
    </citation>
    <scope>NUCLEOTIDE SEQUENCE [LARGE SCALE GENOMIC DNA]</scope>
    <source>
        <strain evidence="2 3">S2</strain>
    </source>
</reference>
<feature type="transmembrane region" description="Helical" evidence="1">
    <location>
        <begin position="69"/>
        <end position="89"/>
    </location>
</feature>
<protein>
    <submittedName>
        <fullName evidence="2">Uncharacterized protein</fullName>
    </submittedName>
</protein>
<dbReference type="AlphaFoldDB" id="A0A6H1P6U9"/>
<reference evidence="2 3" key="1">
    <citation type="submission" date="2020-04" db="EMBL/GenBank/DDBJ databases">
        <title>Genome-Wide Identification of 5-Methylcytosine Sites in Bacterial Genomes By High-Throughput Sequencing of MspJI Restriction Fragments.</title>
        <authorList>
            <person name="Wu V."/>
        </authorList>
    </citation>
    <scope>NUCLEOTIDE SEQUENCE [LARGE SCALE GENOMIC DNA]</scope>
    <source>
        <strain evidence="2 3">S2</strain>
    </source>
</reference>
<feature type="transmembrane region" description="Helical" evidence="1">
    <location>
        <begin position="45"/>
        <end position="63"/>
    </location>
</feature>
<proteinExistence type="predicted"/>
<evidence type="ECO:0000313" key="2">
    <source>
        <dbReference type="EMBL" id="QIZ09127.1"/>
    </source>
</evidence>
<keyword evidence="1" id="KW-0472">Membrane</keyword>
<name>A0A6H1P6U9_PRIMG</name>
<keyword evidence="1" id="KW-0812">Transmembrane</keyword>
<evidence type="ECO:0000256" key="1">
    <source>
        <dbReference type="SAM" id="Phobius"/>
    </source>
</evidence>
<evidence type="ECO:0000313" key="3">
    <source>
        <dbReference type="Proteomes" id="UP000501868"/>
    </source>
</evidence>
<gene>
    <name evidence="2" type="ORF">HFZ78_22450</name>
</gene>
<dbReference type="EMBL" id="CP051128">
    <property type="protein sequence ID" value="QIZ09127.1"/>
    <property type="molecule type" value="Genomic_DNA"/>
</dbReference>
<dbReference type="Proteomes" id="UP000501868">
    <property type="component" value="Chromosome"/>
</dbReference>
<keyword evidence="1" id="KW-1133">Transmembrane helix</keyword>